<evidence type="ECO:0000313" key="2">
    <source>
        <dbReference type="Proteomes" id="UP000026961"/>
    </source>
</evidence>
<sequence>MDIPNTYLSRWSRASLGNFDRVAEKEQEGGDIISIRTAVMLSASLNSCLVSSFFSLPSSTGGGGGVQGFGGMTLDEGEHILVQGLRVELDLT</sequence>
<dbReference type="Proteomes" id="UP000026961">
    <property type="component" value="Chromosome 5"/>
</dbReference>
<reference evidence="1" key="2">
    <citation type="submission" date="2018-05" db="EMBL/GenBank/DDBJ databases">
        <title>OgluRS3 (Oryza glumaepatula Reference Sequence Version 3).</title>
        <authorList>
            <person name="Zhang J."/>
            <person name="Kudrna D."/>
            <person name="Lee S."/>
            <person name="Talag J."/>
            <person name="Welchert J."/>
            <person name="Wing R.A."/>
        </authorList>
    </citation>
    <scope>NUCLEOTIDE SEQUENCE [LARGE SCALE GENOMIC DNA]</scope>
</reference>
<protein>
    <submittedName>
        <fullName evidence="1">Uncharacterized protein</fullName>
    </submittedName>
</protein>
<dbReference type="HOGENOM" id="CLU_2416874_0_0_1"/>
<dbReference type="Gramene" id="OGLUM05G16320.1">
    <property type="protein sequence ID" value="OGLUM05G16320.1"/>
    <property type="gene ID" value="OGLUM05G16320"/>
</dbReference>
<evidence type="ECO:0000313" key="1">
    <source>
        <dbReference type="EnsemblPlants" id="OGLUM05G16320.1"/>
    </source>
</evidence>
<accession>A0A0D9ZYT2</accession>
<organism evidence="1">
    <name type="scientific">Oryza glumipatula</name>
    <dbReference type="NCBI Taxonomy" id="40148"/>
    <lineage>
        <taxon>Eukaryota</taxon>
        <taxon>Viridiplantae</taxon>
        <taxon>Streptophyta</taxon>
        <taxon>Embryophyta</taxon>
        <taxon>Tracheophyta</taxon>
        <taxon>Spermatophyta</taxon>
        <taxon>Magnoliopsida</taxon>
        <taxon>Liliopsida</taxon>
        <taxon>Poales</taxon>
        <taxon>Poaceae</taxon>
        <taxon>BOP clade</taxon>
        <taxon>Oryzoideae</taxon>
        <taxon>Oryzeae</taxon>
        <taxon>Oryzinae</taxon>
        <taxon>Oryza</taxon>
    </lineage>
</organism>
<proteinExistence type="predicted"/>
<dbReference type="AlphaFoldDB" id="A0A0D9ZYT2"/>
<keyword evidence="2" id="KW-1185">Reference proteome</keyword>
<name>A0A0D9ZYT2_9ORYZ</name>
<reference evidence="1" key="1">
    <citation type="submission" date="2015-04" db="UniProtKB">
        <authorList>
            <consortium name="EnsemblPlants"/>
        </authorList>
    </citation>
    <scope>IDENTIFICATION</scope>
</reference>
<dbReference type="EnsemblPlants" id="OGLUM05G16320.1">
    <property type="protein sequence ID" value="OGLUM05G16320.1"/>
    <property type="gene ID" value="OGLUM05G16320"/>
</dbReference>